<sequence length="118" mass="13517">MGLAENVNNCSQKNVTMSIKSKILNLNAGEKAIHYREKSMTEITNSQETLNVVNTALKHANPVTCDLCGELIKNIKRVNHQICDQRLCEQNVHILDLILMVINIPQIMLNYYYYLLIK</sequence>
<keyword evidence="1" id="KW-0812">Transmembrane</keyword>
<name>A0A3M7RTM1_BRAPC</name>
<accession>A0A3M7RTM1</accession>
<evidence type="ECO:0000313" key="3">
    <source>
        <dbReference type="Proteomes" id="UP000276133"/>
    </source>
</evidence>
<evidence type="ECO:0000256" key="1">
    <source>
        <dbReference type="SAM" id="Phobius"/>
    </source>
</evidence>
<gene>
    <name evidence="2" type="ORF">BpHYR1_047618</name>
</gene>
<dbReference type="Proteomes" id="UP000276133">
    <property type="component" value="Unassembled WGS sequence"/>
</dbReference>
<keyword evidence="3" id="KW-1185">Reference proteome</keyword>
<keyword evidence="1" id="KW-1133">Transmembrane helix</keyword>
<comment type="caution">
    <text evidence="2">The sequence shown here is derived from an EMBL/GenBank/DDBJ whole genome shotgun (WGS) entry which is preliminary data.</text>
</comment>
<dbReference type="AlphaFoldDB" id="A0A3M7RTM1"/>
<proteinExistence type="predicted"/>
<dbReference type="EMBL" id="REGN01002645">
    <property type="protein sequence ID" value="RNA26901.1"/>
    <property type="molecule type" value="Genomic_DNA"/>
</dbReference>
<reference evidence="2 3" key="1">
    <citation type="journal article" date="2018" name="Sci. Rep.">
        <title>Genomic signatures of local adaptation to the degree of environmental predictability in rotifers.</title>
        <authorList>
            <person name="Franch-Gras L."/>
            <person name="Hahn C."/>
            <person name="Garcia-Roger E.M."/>
            <person name="Carmona M.J."/>
            <person name="Serra M."/>
            <person name="Gomez A."/>
        </authorList>
    </citation>
    <scope>NUCLEOTIDE SEQUENCE [LARGE SCALE GENOMIC DNA]</scope>
    <source>
        <strain evidence="2">HYR1</strain>
    </source>
</reference>
<protein>
    <submittedName>
        <fullName evidence="2">Uncharacterized protein</fullName>
    </submittedName>
</protein>
<keyword evidence="1" id="KW-0472">Membrane</keyword>
<organism evidence="2 3">
    <name type="scientific">Brachionus plicatilis</name>
    <name type="common">Marine rotifer</name>
    <name type="synonym">Brachionus muelleri</name>
    <dbReference type="NCBI Taxonomy" id="10195"/>
    <lineage>
        <taxon>Eukaryota</taxon>
        <taxon>Metazoa</taxon>
        <taxon>Spiralia</taxon>
        <taxon>Gnathifera</taxon>
        <taxon>Rotifera</taxon>
        <taxon>Eurotatoria</taxon>
        <taxon>Monogononta</taxon>
        <taxon>Pseudotrocha</taxon>
        <taxon>Ploima</taxon>
        <taxon>Brachionidae</taxon>
        <taxon>Brachionus</taxon>
    </lineage>
</organism>
<evidence type="ECO:0000313" key="2">
    <source>
        <dbReference type="EMBL" id="RNA26901.1"/>
    </source>
</evidence>
<feature type="transmembrane region" description="Helical" evidence="1">
    <location>
        <begin position="94"/>
        <end position="114"/>
    </location>
</feature>
<dbReference type="OrthoDB" id="6077919at2759"/>